<dbReference type="Proteomes" id="UP001565368">
    <property type="component" value="Unassembled WGS sequence"/>
</dbReference>
<comment type="caution">
    <text evidence="2">The sequence shown here is derived from an EMBL/GenBank/DDBJ whole genome shotgun (WGS) entry which is preliminary data.</text>
</comment>
<keyword evidence="3" id="KW-1185">Reference proteome</keyword>
<protein>
    <submittedName>
        <fullName evidence="2">Uncharacterized protein</fullName>
    </submittedName>
</protein>
<keyword evidence="1" id="KW-0732">Signal</keyword>
<dbReference type="EMBL" id="JBBXJM010000007">
    <property type="protein sequence ID" value="KAL1405367.1"/>
    <property type="molecule type" value="Genomic_DNA"/>
</dbReference>
<evidence type="ECO:0000313" key="3">
    <source>
        <dbReference type="Proteomes" id="UP001565368"/>
    </source>
</evidence>
<name>A0ABR3PTA0_9TREE</name>
<dbReference type="RefSeq" id="XP_069205311.1">
    <property type="nucleotide sequence ID" value="XM_069357374.1"/>
</dbReference>
<evidence type="ECO:0000313" key="2">
    <source>
        <dbReference type="EMBL" id="KAL1405367.1"/>
    </source>
</evidence>
<proteinExistence type="predicted"/>
<reference evidence="2 3" key="1">
    <citation type="submission" date="2023-08" db="EMBL/GenBank/DDBJ databases">
        <title>Annotated Genome Sequence of Vanrija albida AlHP1.</title>
        <authorList>
            <person name="Herzog R."/>
        </authorList>
    </citation>
    <scope>NUCLEOTIDE SEQUENCE [LARGE SCALE GENOMIC DNA]</scope>
    <source>
        <strain evidence="2 3">AlHP1</strain>
    </source>
</reference>
<evidence type="ECO:0000256" key="1">
    <source>
        <dbReference type="SAM" id="SignalP"/>
    </source>
</evidence>
<feature type="chain" id="PRO_5047443890" evidence="1">
    <location>
        <begin position="18"/>
        <end position="182"/>
    </location>
</feature>
<sequence>MLLSSLVAVFAVGCAAALRSDSGGAPDAVADAHNSTLSPPLAHAPRALDTRFTVPNAVIDWYADSNRPYENRAAWFPAARERADLWIFQPSGAQLRNSVMLQANLAASETQLAGRWDLPAGYAFQLVLTAAGDKGRILARSHTFDIRPSASAGRNAGTRRRDSCGICALVGLVVVVGVVQVL</sequence>
<feature type="signal peptide" evidence="1">
    <location>
        <begin position="1"/>
        <end position="17"/>
    </location>
</feature>
<dbReference type="GeneID" id="95990041"/>
<gene>
    <name evidence="2" type="ORF">Q8F55_008998</name>
</gene>
<accession>A0ABR3PTA0</accession>
<organism evidence="2 3">
    <name type="scientific">Vanrija albida</name>
    <dbReference type="NCBI Taxonomy" id="181172"/>
    <lineage>
        <taxon>Eukaryota</taxon>
        <taxon>Fungi</taxon>
        <taxon>Dikarya</taxon>
        <taxon>Basidiomycota</taxon>
        <taxon>Agaricomycotina</taxon>
        <taxon>Tremellomycetes</taxon>
        <taxon>Trichosporonales</taxon>
        <taxon>Trichosporonaceae</taxon>
        <taxon>Vanrija</taxon>
    </lineage>
</organism>